<evidence type="ECO:0000313" key="7">
    <source>
        <dbReference type="Proteomes" id="UP000294543"/>
    </source>
</evidence>
<accession>A0A4R4WY76</accession>
<keyword evidence="2" id="KW-0238">DNA-binding</keyword>
<reference evidence="6 7" key="1">
    <citation type="submission" date="2019-03" db="EMBL/GenBank/DDBJ databases">
        <title>Draft genome sequences of novel Actinobacteria.</title>
        <authorList>
            <person name="Sahin N."/>
            <person name="Ay H."/>
            <person name="Saygin H."/>
        </authorList>
    </citation>
    <scope>NUCLEOTIDE SEQUENCE [LARGE SCALE GENOMIC DNA]</scope>
    <source>
        <strain evidence="6 7">KC712</strain>
    </source>
</reference>
<proteinExistence type="predicted"/>
<protein>
    <submittedName>
        <fullName evidence="6">TetR family transcriptional regulator</fullName>
    </submittedName>
</protein>
<evidence type="ECO:0000256" key="3">
    <source>
        <dbReference type="ARBA" id="ARBA00023163"/>
    </source>
</evidence>
<evidence type="ECO:0000259" key="5">
    <source>
        <dbReference type="Pfam" id="PF00440"/>
    </source>
</evidence>
<feature type="region of interest" description="Disordered" evidence="4">
    <location>
        <begin position="185"/>
        <end position="205"/>
    </location>
</feature>
<evidence type="ECO:0000256" key="2">
    <source>
        <dbReference type="ARBA" id="ARBA00023125"/>
    </source>
</evidence>
<feature type="compositionally biased region" description="Polar residues" evidence="4">
    <location>
        <begin position="185"/>
        <end position="199"/>
    </location>
</feature>
<keyword evidence="3" id="KW-0804">Transcription</keyword>
<dbReference type="Proteomes" id="UP000294543">
    <property type="component" value="Unassembled WGS sequence"/>
</dbReference>
<dbReference type="SUPFAM" id="SSF48498">
    <property type="entry name" value="Tetracyclin repressor-like, C-terminal domain"/>
    <property type="match status" value="1"/>
</dbReference>
<dbReference type="Pfam" id="PF00440">
    <property type="entry name" value="TetR_N"/>
    <property type="match status" value="1"/>
</dbReference>
<dbReference type="InterPro" id="IPR001647">
    <property type="entry name" value="HTH_TetR"/>
</dbReference>
<evidence type="ECO:0000256" key="1">
    <source>
        <dbReference type="ARBA" id="ARBA00023015"/>
    </source>
</evidence>
<dbReference type="InterPro" id="IPR050109">
    <property type="entry name" value="HTH-type_TetR-like_transc_reg"/>
</dbReference>
<gene>
    <name evidence="6" type="ORF">E1294_10925</name>
</gene>
<dbReference type="EMBL" id="SMKP01000023">
    <property type="protein sequence ID" value="TDD22738.1"/>
    <property type="molecule type" value="Genomic_DNA"/>
</dbReference>
<sequence>MAATIETIAELGYGQATFARIAERAGLSSTRLISYHFAGKAELMTAVVTEVYGLLGQFANERLTGQPDARSELHAYITGVIEFIDDHRVQMQALMSIFLNFRDTEDDSRSYDAGDDRSALGHVQAILRRGQDNGEFRDFDTFVMASTIQRSIDGLPFLLQTAPDLDLPGYARELTTLFDLATRAQPTAPSTAVPVNSTEGSRRPA</sequence>
<dbReference type="GO" id="GO:0000976">
    <property type="term" value="F:transcription cis-regulatory region binding"/>
    <property type="evidence" value="ECO:0007669"/>
    <property type="project" value="TreeGrafter"/>
</dbReference>
<keyword evidence="7" id="KW-1185">Reference proteome</keyword>
<dbReference type="PANTHER" id="PTHR30055:SF234">
    <property type="entry name" value="HTH-TYPE TRANSCRIPTIONAL REGULATOR BETI"/>
    <property type="match status" value="1"/>
</dbReference>
<dbReference type="AlphaFoldDB" id="A0A4R4WY76"/>
<evidence type="ECO:0000313" key="6">
    <source>
        <dbReference type="EMBL" id="TDD22738.1"/>
    </source>
</evidence>
<feature type="domain" description="HTH tetR-type" evidence="5">
    <location>
        <begin position="2"/>
        <end position="47"/>
    </location>
</feature>
<dbReference type="OrthoDB" id="9806334at2"/>
<dbReference type="GO" id="GO:0003700">
    <property type="term" value="F:DNA-binding transcription factor activity"/>
    <property type="evidence" value="ECO:0007669"/>
    <property type="project" value="TreeGrafter"/>
</dbReference>
<dbReference type="Gene3D" id="1.10.357.10">
    <property type="entry name" value="Tetracycline Repressor, domain 2"/>
    <property type="match status" value="1"/>
</dbReference>
<dbReference type="Gene3D" id="1.10.10.60">
    <property type="entry name" value="Homeodomain-like"/>
    <property type="match status" value="1"/>
</dbReference>
<dbReference type="SUPFAM" id="SSF46689">
    <property type="entry name" value="Homeodomain-like"/>
    <property type="match status" value="1"/>
</dbReference>
<comment type="caution">
    <text evidence="6">The sequence shown here is derived from an EMBL/GenBank/DDBJ whole genome shotgun (WGS) entry which is preliminary data.</text>
</comment>
<keyword evidence="1" id="KW-0805">Transcription regulation</keyword>
<dbReference type="InterPro" id="IPR009057">
    <property type="entry name" value="Homeodomain-like_sf"/>
</dbReference>
<evidence type="ECO:0000256" key="4">
    <source>
        <dbReference type="SAM" id="MobiDB-lite"/>
    </source>
</evidence>
<dbReference type="PANTHER" id="PTHR30055">
    <property type="entry name" value="HTH-TYPE TRANSCRIPTIONAL REGULATOR RUTR"/>
    <property type="match status" value="1"/>
</dbReference>
<organism evidence="6 7">
    <name type="scientific">Nonomuraea diastatica</name>
    <dbReference type="NCBI Taxonomy" id="1848329"/>
    <lineage>
        <taxon>Bacteria</taxon>
        <taxon>Bacillati</taxon>
        <taxon>Actinomycetota</taxon>
        <taxon>Actinomycetes</taxon>
        <taxon>Streptosporangiales</taxon>
        <taxon>Streptosporangiaceae</taxon>
        <taxon>Nonomuraea</taxon>
    </lineage>
</organism>
<name>A0A4R4WY76_9ACTN</name>
<dbReference type="InterPro" id="IPR036271">
    <property type="entry name" value="Tet_transcr_reg_TetR-rel_C_sf"/>
</dbReference>